<sequence>MMVCGPSATSQLCVLTNSWVSVLRSQNPSFLPPPWQGASGCEVSNVKINYEALSAQFIAYLLFESVVIGLTLRCRSHHCIARPTPLICNLYRDAIFYYFVLFGFSRPLGWYALSI</sequence>
<keyword evidence="1" id="KW-0812">Transmembrane</keyword>
<proteinExistence type="predicted"/>
<keyword evidence="3" id="KW-1185">Reference proteome</keyword>
<dbReference type="EMBL" id="ML170373">
    <property type="protein sequence ID" value="TDL14202.1"/>
    <property type="molecule type" value="Genomic_DNA"/>
</dbReference>
<evidence type="ECO:0000313" key="3">
    <source>
        <dbReference type="Proteomes" id="UP000294933"/>
    </source>
</evidence>
<gene>
    <name evidence="2" type="ORF">BD410DRAFT_274175</name>
</gene>
<accession>A0A4Y7PH98</accession>
<protein>
    <submittedName>
        <fullName evidence="2">Uncharacterized protein</fullName>
    </submittedName>
</protein>
<dbReference type="Proteomes" id="UP000294933">
    <property type="component" value="Unassembled WGS sequence"/>
</dbReference>
<keyword evidence="1" id="KW-1133">Transmembrane helix</keyword>
<keyword evidence="1" id="KW-0472">Membrane</keyword>
<name>A0A4Y7PH98_9AGAM</name>
<evidence type="ECO:0000256" key="1">
    <source>
        <dbReference type="SAM" id="Phobius"/>
    </source>
</evidence>
<feature type="transmembrane region" description="Helical" evidence="1">
    <location>
        <begin position="95"/>
        <end position="113"/>
    </location>
</feature>
<feature type="transmembrane region" description="Helical" evidence="1">
    <location>
        <begin position="57"/>
        <end position="74"/>
    </location>
</feature>
<evidence type="ECO:0000313" key="2">
    <source>
        <dbReference type="EMBL" id="TDL14202.1"/>
    </source>
</evidence>
<organism evidence="2 3">
    <name type="scientific">Rickenella mellea</name>
    <dbReference type="NCBI Taxonomy" id="50990"/>
    <lineage>
        <taxon>Eukaryota</taxon>
        <taxon>Fungi</taxon>
        <taxon>Dikarya</taxon>
        <taxon>Basidiomycota</taxon>
        <taxon>Agaricomycotina</taxon>
        <taxon>Agaricomycetes</taxon>
        <taxon>Hymenochaetales</taxon>
        <taxon>Rickenellaceae</taxon>
        <taxon>Rickenella</taxon>
    </lineage>
</organism>
<reference evidence="2 3" key="1">
    <citation type="submission" date="2018-06" db="EMBL/GenBank/DDBJ databases">
        <title>A transcriptomic atlas of mushroom development highlights an independent origin of complex multicellularity.</title>
        <authorList>
            <consortium name="DOE Joint Genome Institute"/>
            <person name="Krizsan K."/>
            <person name="Almasi E."/>
            <person name="Merenyi Z."/>
            <person name="Sahu N."/>
            <person name="Viragh M."/>
            <person name="Koszo T."/>
            <person name="Mondo S."/>
            <person name="Kiss B."/>
            <person name="Balint B."/>
            <person name="Kues U."/>
            <person name="Barry K."/>
            <person name="Hegedus J.C."/>
            <person name="Henrissat B."/>
            <person name="Johnson J."/>
            <person name="Lipzen A."/>
            <person name="Ohm R."/>
            <person name="Nagy I."/>
            <person name="Pangilinan J."/>
            <person name="Yan J."/>
            <person name="Xiong Y."/>
            <person name="Grigoriev I.V."/>
            <person name="Hibbett D.S."/>
            <person name="Nagy L.G."/>
        </authorList>
    </citation>
    <scope>NUCLEOTIDE SEQUENCE [LARGE SCALE GENOMIC DNA]</scope>
    <source>
        <strain evidence="2 3">SZMC22713</strain>
    </source>
</reference>
<dbReference type="VEuPathDB" id="FungiDB:BD410DRAFT_274175"/>
<dbReference type="AlphaFoldDB" id="A0A4Y7PH98"/>